<name>A0A8J3HWE7_9CHLR</name>
<dbReference type="RefSeq" id="WP_220191668.1">
    <property type="nucleotide sequence ID" value="NZ_BNJF01000001.1"/>
</dbReference>
<organism evidence="1 2">
    <name type="scientific">Ktedonospora formicarum</name>
    <dbReference type="NCBI Taxonomy" id="2778364"/>
    <lineage>
        <taxon>Bacteria</taxon>
        <taxon>Bacillati</taxon>
        <taxon>Chloroflexota</taxon>
        <taxon>Ktedonobacteria</taxon>
        <taxon>Ktedonobacterales</taxon>
        <taxon>Ktedonobacteraceae</taxon>
        <taxon>Ktedonospora</taxon>
    </lineage>
</organism>
<proteinExistence type="predicted"/>
<gene>
    <name evidence="1" type="ORF">KSX_02460</name>
</gene>
<sequence length="181" mass="20782">MSYQELPSDVLKMLTKYAAPQRLVAHLIIVHDVAMTLVKQIDACWPLLVYDREGVLIGAATHDVGKIAYPNELNGPGSYHEEIGPQLLLENGFQETHTRFARTHGQWDREASVQLEDTLVAFADTIWKGKRNELLEQEIAQQIAKQRQEEIWEVYMKLDDMACELAKDAHNRILWQGKYPL</sequence>
<evidence type="ECO:0000313" key="1">
    <source>
        <dbReference type="EMBL" id="GHO42083.1"/>
    </source>
</evidence>
<dbReference type="EMBL" id="BNJF01000001">
    <property type="protein sequence ID" value="GHO42083.1"/>
    <property type="molecule type" value="Genomic_DNA"/>
</dbReference>
<dbReference type="SUPFAM" id="SSF109604">
    <property type="entry name" value="HD-domain/PDEase-like"/>
    <property type="match status" value="1"/>
</dbReference>
<accession>A0A8J3HWE7</accession>
<comment type="caution">
    <text evidence="1">The sequence shown here is derived from an EMBL/GenBank/DDBJ whole genome shotgun (WGS) entry which is preliminary data.</text>
</comment>
<protein>
    <submittedName>
        <fullName evidence="1">Phosphohydrolase</fullName>
    </submittedName>
</protein>
<dbReference type="Gene3D" id="1.10.3210.10">
    <property type="entry name" value="Hypothetical protein af1432"/>
    <property type="match status" value="1"/>
</dbReference>
<keyword evidence="2" id="KW-1185">Reference proteome</keyword>
<dbReference type="AlphaFoldDB" id="A0A8J3HWE7"/>
<reference evidence="1" key="1">
    <citation type="submission" date="2020-10" db="EMBL/GenBank/DDBJ databases">
        <title>Taxonomic study of unclassified bacteria belonging to the class Ktedonobacteria.</title>
        <authorList>
            <person name="Yabe S."/>
            <person name="Wang C.M."/>
            <person name="Zheng Y."/>
            <person name="Sakai Y."/>
            <person name="Cavaletti L."/>
            <person name="Monciardini P."/>
            <person name="Donadio S."/>
        </authorList>
    </citation>
    <scope>NUCLEOTIDE SEQUENCE</scope>
    <source>
        <strain evidence="1">SOSP1-1</strain>
    </source>
</reference>
<dbReference type="Proteomes" id="UP000612362">
    <property type="component" value="Unassembled WGS sequence"/>
</dbReference>
<evidence type="ECO:0000313" key="2">
    <source>
        <dbReference type="Proteomes" id="UP000612362"/>
    </source>
</evidence>